<dbReference type="Proteomes" id="UP000013051">
    <property type="component" value="Unassembled WGS sequence"/>
</dbReference>
<dbReference type="RefSeq" id="WP_002611007.1">
    <property type="nucleotide sequence ID" value="NZ_CAXSUL010000053.1"/>
</dbReference>
<dbReference type="AlphaFoldDB" id="N9WK21"/>
<sequence>MRKDRVWMKFKKDDFNQLMGVLSKQIERYEEIEAQNLNLKADIQDEKECLLDLQNKIWRYSHFEKESELITMDMFPSEVKNLFLTFLENSFYEHDYTNESYFDEYLKKHEECIYQGKKLSKGAIQELYDMNGVGYDWLICNKDGRIFFVDHGLYPLEKGEKVWNNKKFDGYSISAFVEDKKKRYKSLVSWEDEQPFNIYEFLLAKDIDMEM</sequence>
<evidence type="ECO:0000256" key="1">
    <source>
        <dbReference type="SAM" id="Coils"/>
    </source>
</evidence>
<reference evidence="2 3" key="1">
    <citation type="submission" date="2013-01" db="EMBL/GenBank/DDBJ databases">
        <title>The Genome Sequence of Clostridium innocuum 2959.</title>
        <authorList>
            <consortium name="The Broad Institute Genome Sequencing Platform"/>
            <person name="Earl A."/>
            <person name="Ward D."/>
            <person name="Feldgarden M."/>
            <person name="Gevers D."/>
            <person name="Courvalin P."/>
            <person name="Lambert T."/>
            <person name="Walker B."/>
            <person name="Young S.K."/>
            <person name="Zeng Q."/>
            <person name="Gargeya S."/>
            <person name="Fitzgerald M."/>
            <person name="Haas B."/>
            <person name="Abouelleil A."/>
            <person name="Alvarado L."/>
            <person name="Arachchi H.M."/>
            <person name="Berlin A.M."/>
            <person name="Chapman S.B."/>
            <person name="Dewar J."/>
            <person name="Goldberg J."/>
            <person name="Griggs A."/>
            <person name="Gujja S."/>
            <person name="Hansen M."/>
            <person name="Howarth C."/>
            <person name="Imamovic A."/>
            <person name="Larimer J."/>
            <person name="McCowan C."/>
            <person name="Murphy C."/>
            <person name="Neiman D."/>
            <person name="Pearson M."/>
            <person name="Priest M."/>
            <person name="Roberts A."/>
            <person name="Saif S."/>
            <person name="Shea T."/>
            <person name="Sisk P."/>
            <person name="Sykes S."/>
            <person name="Wortman J."/>
            <person name="Nusbaum C."/>
            <person name="Birren B."/>
        </authorList>
    </citation>
    <scope>NUCLEOTIDE SEQUENCE [LARGE SCALE GENOMIC DNA]</scope>
    <source>
        <strain evidence="2 3">2959</strain>
    </source>
</reference>
<name>N9WK21_CLOIN</name>
<comment type="caution">
    <text evidence="2">The sequence shown here is derived from an EMBL/GenBank/DDBJ whole genome shotgun (WGS) entry which is preliminary data.</text>
</comment>
<evidence type="ECO:0000313" key="3">
    <source>
        <dbReference type="Proteomes" id="UP000013051"/>
    </source>
</evidence>
<dbReference type="PATRIC" id="fig|999413.4.peg.4738"/>
<proteinExistence type="predicted"/>
<keyword evidence="3" id="KW-1185">Reference proteome</keyword>
<dbReference type="EMBL" id="AGYV01000012">
    <property type="protein sequence ID" value="ENY83993.1"/>
    <property type="molecule type" value="Genomic_DNA"/>
</dbReference>
<organism evidence="2 3">
    <name type="scientific">[Clostridium] innocuum 2959</name>
    <dbReference type="NCBI Taxonomy" id="999413"/>
    <lineage>
        <taxon>Bacteria</taxon>
        <taxon>Bacillati</taxon>
        <taxon>Bacillota</taxon>
        <taxon>Clostridia</taxon>
        <taxon>Eubacteriales</taxon>
        <taxon>Clostridiaceae</taxon>
        <taxon>Clostridium</taxon>
    </lineage>
</organism>
<feature type="coiled-coil region" evidence="1">
    <location>
        <begin position="22"/>
        <end position="49"/>
    </location>
</feature>
<evidence type="ECO:0000313" key="2">
    <source>
        <dbReference type="EMBL" id="ENY83993.1"/>
    </source>
</evidence>
<accession>N9WK21</accession>
<protein>
    <submittedName>
        <fullName evidence="2">Uncharacterized protein</fullName>
    </submittedName>
</protein>
<dbReference type="HOGENOM" id="CLU_1303128_0_0_9"/>
<gene>
    <name evidence="2" type="ORF">HMPREF1094_04424</name>
</gene>
<keyword evidence="1" id="KW-0175">Coiled coil</keyword>